<accession>A0AAV6P7V3</accession>
<dbReference type="Proteomes" id="UP000685013">
    <property type="component" value="Chromosome 1"/>
</dbReference>
<protein>
    <submittedName>
        <fullName evidence="2">Uncharacterized protein</fullName>
    </submittedName>
</protein>
<gene>
    <name evidence="2" type="ORF">SDJN03_01518</name>
</gene>
<comment type="caution">
    <text evidence="2">The sequence shown here is derived from an EMBL/GenBank/DDBJ whole genome shotgun (WGS) entry which is preliminary data.</text>
</comment>
<sequence length="69" mass="7794">MNRVKTNIKSDGRVNNEERISDPKPDLNLVPDPDPDTPHYFGSLLRDSVLSIVYCCCNLGSMKLIFDLL</sequence>
<evidence type="ECO:0000313" key="3">
    <source>
        <dbReference type="Proteomes" id="UP000685013"/>
    </source>
</evidence>
<evidence type="ECO:0000313" key="2">
    <source>
        <dbReference type="EMBL" id="KAG6608176.1"/>
    </source>
</evidence>
<dbReference type="AlphaFoldDB" id="A0AAV6P7V3"/>
<organism evidence="2 3">
    <name type="scientific">Cucurbita argyrosperma subsp. sororia</name>
    <dbReference type="NCBI Taxonomy" id="37648"/>
    <lineage>
        <taxon>Eukaryota</taxon>
        <taxon>Viridiplantae</taxon>
        <taxon>Streptophyta</taxon>
        <taxon>Embryophyta</taxon>
        <taxon>Tracheophyta</taxon>
        <taxon>Spermatophyta</taxon>
        <taxon>Magnoliopsida</taxon>
        <taxon>eudicotyledons</taxon>
        <taxon>Gunneridae</taxon>
        <taxon>Pentapetalae</taxon>
        <taxon>rosids</taxon>
        <taxon>fabids</taxon>
        <taxon>Cucurbitales</taxon>
        <taxon>Cucurbitaceae</taxon>
        <taxon>Cucurbiteae</taxon>
        <taxon>Cucurbita</taxon>
    </lineage>
</organism>
<keyword evidence="3" id="KW-1185">Reference proteome</keyword>
<dbReference type="EMBL" id="JAGKQH010000001">
    <property type="protein sequence ID" value="KAG6608176.1"/>
    <property type="molecule type" value="Genomic_DNA"/>
</dbReference>
<feature type="non-terminal residue" evidence="2">
    <location>
        <position position="1"/>
    </location>
</feature>
<evidence type="ECO:0000256" key="1">
    <source>
        <dbReference type="SAM" id="MobiDB-lite"/>
    </source>
</evidence>
<feature type="region of interest" description="Disordered" evidence="1">
    <location>
        <begin position="1"/>
        <end position="33"/>
    </location>
</feature>
<name>A0AAV6P7V3_9ROSI</name>
<proteinExistence type="predicted"/>
<reference evidence="2 3" key="1">
    <citation type="journal article" date="2021" name="Hortic Res">
        <title>The domestication of Cucurbita argyrosperma as revealed by the genome of its wild relative.</title>
        <authorList>
            <person name="Barrera-Redondo J."/>
            <person name="Sanchez-de la Vega G."/>
            <person name="Aguirre-Liguori J.A."/>
            <person name="Castellanos-Morales G."/>
            <person name="Gutierrez-Guerrero Y.T."/>
            <person name="Aguirre-Dugua X."/>
            <person name="Aguirre-Planter E."/>
            <person name="Tenaillon M.I."/>
            <person name="Lira-Saade R."/>
            <person name="Eguiarte L.E."/>
        </authorList>
    </citation>
    <scope>NUCLEOTIDE SEQUENCE [LARGE SCALE GENOMIC DNA]</scope>
    <source>
        <strain evidence="2">JBR-2021</strain>
    </source>
</reference>
<feature type="compositionally biased region" description="Basic and acidic residues" evidence="1">
    <location>
        <begin position="8"/>
        <end position="25"/>
    </location>
</feature>